<dbReference type="InterPro" id="IPR036514">
    <property type="entry name" value="SGNH_hydro_sf"/>
</dbReference>
<feature type="domain" description="SGNH hydrolase-type esterase" evidence="1">
    <location>
        <begin position="8"/>
        <end position="184"/>
    </location>
</feature>
<proteinExistence type="predicted"/>
<dbReference type="InterPro" id="IPR053140">
    <property type="entry name" value="GDSL_Rv0518-like"/>
</dbReference>
<dbReference type="Pfam" id="PF13472">
    <property type="entry name" value="Lipase_GDSL_2"/>
    <property type="match status" value="1"/>
</dbReference>
<name>A0A6J6GRB8_9ZZZZ</name>
<organism evidence="2">
    <name type="scientific">freshwater metagenome</name>
    <dbReference type="NCBI Taxonomy" id="449393"/>
    <lineage>
        <taxon>unclassified sequences</taxon>
        <taxon>metagenomes</taxon>
        <taxon>ecological metagenomes</taxon>
    </lineage>
</organism>
<reference evidence="2" key="1">
    <citation type="submission" date="2020-05" db="EMBL/GenBank/DDBJ databases">
        <authorList>
            <person name="Chiriac C."/>
            <person name="Salcher M."/>
            <person name="Ghai R."/>
            <person name="Kavagutti S V."/>
        </authorList>
    </citation>
    <scope>NUCLEOTIDE SEQUENCE</scope>
</reference>
<dbReference type="PANTHER" id="PTHR43784">
    <property type="entry name" value="GDSL-LIKE LIPASE/ACYLHYDROLASE, PUTATIVE (AFU_ORTHOLOGUE AFUA_2G00820)-RELATED"/>
    <property type="match status" value="1"/>
</dbReference>
<dbReference type="InterPro" id="IPR013830">
    <property type="entry name" value="SGNH_hydro"/>
</dbReference>
<dbReference type="EMBL" id="CAEZUS010000013">
    <property type="protein sequence ID" value="CAB4602423.1"/>
    <property type="molecule type" value="Genomic_DNA"/>
</dbReference>
<dbReference type="CDD" id="cd01832">
    <property type="entry name" value="SGNH_hydrolase_like_1"/>
    <property type="match status" value="1"/>
</dbReference>
<accession>A0A6J6GRB8</accession>
<dbReference type="PANTHER" id="PTHR43784:SF2">
    <property type="entry name" value="GDSL-LIKE LIPASE_ACYLHYDROLASE, PUTATIVE (AFU_ORTHOLOGUE AFUA_2G00820)-RELATED"/>
    <property type="match status" value="1"/>
</dbReference>
<evidence type="ECO:0000313" key="2">
    <source>
        <dbReference type="EMBL" id="CAB4602423.1"/>
    </source>
</evidence>
<dbReference type="AlphaFoldDB" id="A0A6J6GRB8"/>
<sequence length="259" mass="29068">MSYQRFIALGDSFTEGMTDEVIDGNYRGWADRVADILTLQTSEFTYVNLAVRGKLVKQVTEDQVPQAIPLITGKETLLSFHAGANDVLRPNYRPENVFPIYNEAVRKLAATGATLMLFTVLERTGNTGKTADMWAERFSTFNKNVRSIAAEVGAIIVDANEEKFLSDRRLLAFDRLHLNPLGHDRVAQGVLEVLGMPFDPNWRLPLPAAKPTPWLVKKATSTAWFITFALPWIWRRIRGKSSGDGRSAKYPNPTTWPLS</sequence>
<dbReference type="SUPFAM" id="SSF52266">
    <property type="entry name" value="SGNH hydrolase"/>
    <property type="match status" value="1"/>
</dbReference>
<evidence type="ECO:0000259" key="1">
    <source>
        <dbReference type="Pfam" id="PF13472"/>
    </source>
</evidence>
<protein>
    <submittedName>
        <fullName evidence="2">Unannotated protein</fullName>
    </submittedName>
</protein>
<gene>
    <name evidence="2" type="ORF">UFOPK1852_00161</name>
</gene>
<dbReference type="Gene3D" id="3.40.50.1110">
    <property type="entry name" value="SGNH hydrolase"/>
    <property type="match status" value="1"/>
</dbReference>